<evidence type="ECO:0000313" key="1">
    <source>
        <dbReference type="EMBL" id="KIO45455.1"/>
    </source>
</evidence>
<dbReference type="RefSeq" id="WP_041503392.1">
    <property type="nucleotide sequence ID" value="NZ_JPIT01000018.1"/>
</dbReference>
<proteinExistence type="predicted"/>
<dbReference type="EMBL" id="JPIT01000018">
    <property type="protein sequence ID" value="KIO45455.1"/>
    <property type="molecule type" value="Genomic_DNA"/>
</dbReference>
<dbReference type="Proteomes" id="UP000031937">
    <property type="component" value="Unassembled WGS sequence"/>
</dbReference>
<name>A0AB34R5H9_9PORP</name>
<accession>A0AB34R5H9</accession>
<reference evidence="1 2" key="1">
    <citation type="submission" date="2014-07" db="EMBL/GenBank/DDBJ databases">
        <title>Porphyromonadaceae bacterium OUH 334697 = ATCC BAA-2682 = DSM 28341 draft genome.</title>
        <authorList>
            <person name="Sydenham T.V."/>
            <person name="Hasman H."/>
            <person name="Justesen U.S."/>
        </authorList>
    </citation>
    <scope>NUCLEOTIDE SEQUENCE [LARGE SCALE GENOMIC DNA]</scope>
    <source>
        <strain evidence="1 2">OUH 334697</strain>
    </source>
</reference>
<organism evidence="1 2">
    <name type="scientific">Sanguibacteroides justesenii</name>
    <dbReference type="NCBI Taxonomy" id="1547597"/>
    <lineage>
        <taxon>Bacteria</taxon>
        <taxon>Pseudomonadati</taxon>
        <taxon>Bacteroidota</taxon>
        <taxon>Bacteroidia</taxon>
        <taxon>Bacteroidales</taxon>
        <taxon>Porphyromonadaceae</taxon>
        <taxon>Sanguibacteroides</taxon>
    </lineage>
</organism>
<evidence type="ECO:0000313" key="2">
    <source>
        <dbReference type="Proteomes" id="UP000031937"/>
    </source>
</evidence>
<comment type="caution">
    <text evidence="1">The sequence shown here is derived from an EMBL/GenBank/DDBJ whole genome shotgun (WGS) entry which is preliminary data.</text>
</comment>
<sequence length="164" mass="19310">MSNVILTLNLKPYLEDFCRHELKTDKEGNIILSRHSDIGKMIFSHILTSGSAPAKPVLDHPVKFLLLTNAYNTAFIKYRFCFVDKWGEQKINDYLEAEFRQRIRLIFEAGYSRKCSQKEIIEAIMEEYNIKNCALNYETIKKSDYRNQKKVRKALYDVIKSIVY</sequence>
<protein>
    <submittedName>
        <fullName evidence="1">Uncharacterized protein</fullName>
    </submittedName>
</protein>
<gene>
    <name evidence="1" type="ORF">IE90_08590</name>
</gene>
<dbReference type="AlphaFoldDB" id="A0AB34R5H9"/>